<dbReference type="Gene3D" id="3.50.50.60">
    <property type="entry name" value="FAD/NAD(P)-binding domain"/>
    <property type="match status" value="1"/>
</dbReference>
<organism evidence="2">
    <name type="scientific">marine sediment metagenome</name>
    <dbReference type="NCBI Taxonomy" id="412755"/>
    <lineage>
        <taxon>unclassified sequences</taxon>
        <taxon>metagenomes</taxon>
        <taxon>ecological metagenomes</taxon>
    </lineage>
</organism>
<dbReference type="InterPro" id="IPR051691">
    <property type="entry name" value="Metab_Enz_Cyan_OpOx_G3PDH"/>
</dbReference>
<protein>
    <recommendedName>
        <fullName evidence="3">FAD/NAD(P)-binding domain-containing protein</fullName>
    </recommendedName>
</protein>
<evidence type="ECO:0000313" key="2">
    <source>
        <dbReference type="EMBL" id="GAF73306.1"/>
    </source>
</evidence>
<sequence length="292" mass="31373">MAKKSGTALFVCDCGGTMKKSVDVNKLQKSFKGKDGLAEVFTHSALCKPEGVRFIVESVKESGAERVLIAACSPVMFEDTFKQAAVDAGINSALMARANIREQCAWIVKDKAEATGKAAEIIEGALKRCSLLEPFDPLREKLSKNVLVIGGGVAGLTAAKLLGESGIKVTLIEKESKLGGNVARLSFLYQGNGSDPARIVDGLVEEVKNDNNIEIILEAHLESLEGQVGNFRVAVDGKQGRKTKKVGAVIVAVGYEADYPFDKLDIDRTSATLTVMELERLLAKEKLTRNKC</sequence>
<feature type="non-terminal residue" evidence="2">
    <location>
        <position position="292"/>
    </location>
</feature>
<dbReference type="EMBL" id="BARS01005430">
    <property type="protein sequence ID" value="GAF73306.1"/>
    <property type="molecule type" value="Genomic_DNA"/>
</dbReference>
<dbReference type="AlphaFoldDB" id="X0SDT9"/>
<evidence type="ECO:0008006" key="3">
    <source>
        <dbReference type="Google" id="ProtNLM"/>
    </source>
</evidence>
<comment type="caution">
    <text evidence="2">The sequence shown here is derived from an EMBL/GenBank/DDBJ whole genome shotgun (WGS) entry which is preliminary data.</text>
</comment>
<dbReference type="SUPFAM" id="SSF51971">
    <property type="entry name" value="Nucleotide-binding domain"/>
    <property type="match status" value="1"/>
</dbReference>
<gene>
    <name evidence="2" type="ORF">S01H1_10651</name>
</gene>
<dbReference type="InterPro" id="IPR036188">
    <property type="entry name" value="FAD/NAD-bd_sf"/>
</dbReference>
<dbReference type="Pfam" id="PF13450">
    <property type="entry name" value="NAD_binding_8"/>
    <property type="match status" value="1"/>
</dbReference>
<dbReference type="PANTHER" id="PTHR42949:SF3">
    <property type="entry name" value="ANAEROBIC GLYCEROL-3-PHOSPHATE DEHYDROGENASE SUBUNIT B"/>
    <property type="match status" value="1"/>
</dbReference>
<proteinExistence type="predicted"/>
<dbReference type="GO" id="GO:0016491">
    <property type="term" value="F:oxidoreductase activity"/>
    <property type="evidence" value="ECO:0007669"/>
    <property type="project" value="UniProtKB-KW"/>
</dbReference>
<name>X0SDT9_9ZZZZ</name>
<accession>X0SDT9</accession>
<evidence type="ECO:0000256" key="1">
    <source>
        <dbReference type="ARBA" id="ARBA00023002"/>
    </source>
</evidence>
<dbReference type="PANTHER" id="PTHR42949">
    <property type="entry name" value="ANAEROBIC GLYCEROL-3-PHOSPHATE DEHYDROGENASE SUBUNIT B"/>
    <property type="match status" value="1"/>
</dbReference>
<keyword evidence="1" id="KW-0560">Oxidoreductase</keyword>
<reference evidence="2" key="1">
    <citation type="journal article" date="2014" name="Front. Microbiol.">
        <title>High frequency of phylogenetically diverse reductive dehalogenase-homologous genes in deep subseafloor sedimentary metagenomes.</title>
        <authorList>
            <person name="Kawai M."/>
            <person name="Futagami T."/>
            <person name="Toyoda A."/>
            <person name="Takaki Y."/>
            <person name="Nishi S."/>
            <person name="Hori S."/>
            <person name="Arai W."/>
            <person name="Tsubouchi T."/>
            <person name="Morono Y."/>
            <person name="Uchiyama I."/>
            <person name="Ito T."/>
            <person name="Fujiyama A."/>
            <person name="Inagaki F."/>
            <person name="Takami H."/>
        </authorList>
    </citation>
    <scope>NUCLEOTIDE SEQUENCE</scope>
    <source>
        <strain evidence="2">Expedition CK06-06</strain>
    </source>
</reference>